<proteinExistence type="inferred from homology"/>
<dbReference type="EC" id="3.4.16.4" evidence="3"/>
<dbReference type="GO" id="GO:0009002">
    <property type="term" value="F:serine-type D-Ala-D-Ala carboxypeptidase activity"/>
    <property type="evidence" value="ECO:0007669"/>
    <property type="project" value="UniProtKB-EC"/>
</dbReference>
<evidence type="ECO:0000256" key="14">
    <source>
        <dbReference type="RuleBase" id="RU004016"/>
    </source>
</evidence>
<comment type="similarity">
    <text evidence="2 14">Belongs to the peptidase S11 family.</text>
</comment>
<feature type="binding site" evidence="13">
    <location>
        <position position="233"/>
    </location>
    <ligand>
        <name>substrate</name>
    </ligand>
</feature>
<dbReference type="RefSeq" id="WP_249279731.1">
    <property type="nucleotide sequence ID" value="NZ_JACRSS010000001.1"/>
</dbReference>
<keyword evidence="6 15" id="KW-0732">Signal</keyword>
<dbReference type="SUPFAM" id="SSF56601">
    <property type="entry name" value="beta-lactamase/transpeptidase-like"/>
    <property type="match status" value="1"/>
</dbReference>
<feature type="signal peptide" evidence="15">
    <location>
        <begin position="1"/>
        <end position="37"/>
    </location>
</feature>
<comment type="caution">
    <text evidence="17">The sequence shown here is derived from an EMBL/GenBank/DDBJ whole genome shotgun (WGS) entry which is preliminary data.</text>
</comment>
<protein>
    <recommendedName>
        <fullName evidence="3">serine-type D-Ala-D-Ala carboxypeptidase</fullName>
        <ecNumber evidence="3">3.4.16.4</ecNumber>
    </recommendedName>
</protein>
<evidence type="ECO:0000256" key="4">
    <source>
        <dbReference type="ARBA" id="ARBA00022645"/>
    </source>
</evidence>
<dbReference type="GO" id="GO:0008360">
    <property type="term" value="P:regulation of cell shape"/>
    <property type="evidence" value="ECO:0007669"/>
    <property type="project" value="UniProtKB-KW"/>
</dbReference>
<dbReference type="InterPro" id="IPR012907">
    <property type="entry name" value="Peptidase_S11_C"/>
</dbReference>
<dbReference type="SMART" id="SM00936">
    <property type="entry name" value="PBP5_C"/>
    <property type="match status" value="1"/>
</dbReference>
<gene>
    <name evidence="17" type="ORF">H8693_03015</name>
</gene>
<dbReference type="GO" id="GO:0006508">
    <property type="term" value="P:proteolysis"/>
    <property type="evidence" value="ECO:0007669"/>
    <property type="project" value="UniProtKB-KW"/>
</dbReference>
<reference evidence="17" key="1">
    <citation type="submission" date="2020-08" db="EMBL/GenBank/DDBJ databases">
        <title>Genome public.</title>
        <authorList>
            <person name="Liu C."/>
            <person name="Sun Q."/>
        </authorList>
    </citation>
    <scope>NUCLEOTIDE SEQUENCE</scope>
    <source>
        <strain evidence="17">NSJ-63</strain>
    </source>
</reference>
<feature type="domain" description="Peptidase S11 D-Ala-D-Ala carboxypeptidase A C-terminal" evidence="16">
    <location>
        <begin position="280"/>
        <end position="370"/>
    </location>
</feature>
<evidence type="ECO:0000256" key="12">
    <source>
        <dbReference type="PIRSR" id="PIRSR618044-1"/>
    </source>
</evidence>
<dbReference type="PRINTS" id="PR00725">
    <property type="entry name" value="DADACBPTASE1"/>
</dbReference>
<evidence type="ECO:0000256" key="7">
    <source>
        <dbReference type="ARBA" id="ARBA00022801"/>
    </source>
</evidence>
<evidence type="ECO:0000256" key="6">
    <source>
        <dbReference type="ARBA" id="ARBA00022729"/>
    </source>
</evidence>
<dbReference type="Pfam" id="PF00768">
    <property type="entry name" value="Peptidase_S11"/>
    <property type="match status" value="1"/>
</dbReference>
<dbReference type="Gene3D" id="2.60.410.10">
    <property type="entry name" value="D-Ala-D-Ala carboxypeptidase, C-terminal domain"/>
    <property type="match status" value="1"/>
</dbReference>
<dbReference type="GO" id="GO:0071555">
    <property type="term" value="P:cell wall organization"/>
    <property type="evidence" value="ECO:0007669"/>
    <property type="project" value="UniProtKB-KW"/>
</dbReference>
<evidence type="ECO:0000256" key="5">
    <source>
        <dbReference type="ARBA" id="ARBA00022670"/>
    </source>
</evidence>
<comment type="pathway">
    <text evidence="1">Cell wall biogenesis; peptidoglycan biosynthesis.</text>
</comment>
<evidence type="ECO:0000313" key="17">
    <source>
        <dbReference type="EMBL" id="MBC8537905.1"/>
    </source>
</evidence>
<dbReference type="InterPro" id="IPR001967">
    <property type="entry name" value="Peptidase_S11_N"/>
</dbReference>
<evidence type="ECO:0000256" key="13">
    <source>
        <dbReference type="PIRSR" id="PIRSR618044-2"/>
    </source>
</evidence>
<organism evidence="17 18">
    <name type="scientific">Guopingia tenuis</name>
    <dbReference type="NCBI Taxonomy" id="2763656"/>
    <lineage>
        <taxon>Bacteria</taxon>
        <taxon>Bacillati</taxon>
        <taxon>Bacillota</taxon>
        <taxon>Clostridia</taxon>
        <taxon>Christensenellales</taxon>
        <taxon>Christensenellaceae</taxon>
        <taxon>Guopingia</taxon>
    </lineage>
</organism>
<name>A0A926HWD9_9FIRM</name>
<dbReference type="InterPro" id="IPR037167">
    <property type="entry name" value="Peptidase_S11_C_sf"/>
</dbReference>
<feature type="chain" id="PRO_5037345103" description="serine-type D-Ala-D-Ala carboxypeptidase" evidence="15">
    <location>
        <begin position="38"/>
        <end position="408"/>
    </location>
</feature>
<dbReference type="Gene3D" id="3.40.710.10">
    <property type="entry name" value="DD-peptidase/beta-lactamase superfamily"/>
    <property type="match status" value="1"/>
</dbReference>
<dbReference type="InterPro" id="IPR018044">
    <property type="entry name" value="Peptidase_S11"/>
</dbReference>
<dbReference type="EMBL" id="JACRSS010000001">
    <property type="protein sequence ID" value="MBC8537905.1"/>
    <property type="molecule type" value="Genomic_DNA"/>
</dbReference>
<dbReference type="InterPro" id="IPR012338">
    <property type="entry name" value="Beta-lactam/transpept-like"/>
</dbReference>
<keyword evidence="7" id="KW-0378">Hydrolase</keyword>
<dbReference type="Pfam" id="PF07943">
    <property type="entry name" value="PBP5_C"/>
    <property type="match status" value="1"/>
</dbReference>
<evidence type="ECO:0000313" key="18">
    <source>
        <dbReference type="Proteomes" id="UP000617951"/>
    </source>
</evidence>
<feature type="active site" evidence="12">
    <location>
        <position position="126"/>
    </location>
</feature>
<dbReference type="GO" id="GO:0009252">
    <property type="term" value="P:peptidoglycan biosynthetic process"/>
    <property type="evidence" value="ECO:0007669"/>
    <property type="project" value="UniProtKB-KW"/>
</dbReference>
<feature type="active site" description="Acyl-ester intermediate" evidence="12">
    <location>
        <position position="71"/>
    </location>
</feature>
<evidence type="ECO:0000256" key="2">
    <source>
        <dbReference type="ARBA" id="ARBA00007164"/>
    </source>
</evidence>
<evidence type="ECO:0000256" key="9">
    <source>
        <dbReference type="ARBA" id="ARBA00022984"/>
    </source>
</evidence>
<dbReference type="AlphaFoldDB" id="A0A926HWD9"/>
<dbReference type="Proteomes" id="UP000617951">
    <property type="component" value="Unassembled WGS sequence"/>
</dbReference>
<keyword evidence="5" id="KW-0645">Protease</keyword>
<evidence type="ECO:0000256" key="10">
    <source>
        <dbReference type="ARBA" id="ARBA00023316"/>
    </source>
</evidence>
<evidence type="ECO:0000256" key="8">
    <source>
        <dbReference type="ARBA" id="ARBA00022960"/>
    </source>
</evidence>
<keyword evidence="4 17" id="KW-0121">Carboxypeptidase</keyword>
<evidence type="ECO:0000256" key="3">
    <source>
        <dbReference type="ARBA" id="ARBA00012448"/>
    </source>
</evidence>
<evidence type="ECO:0000259" key="16">
    <source>
        <dbReference type="SMART" id="SM00936"/>
    </source>
</evidence>
<evidence type="ECO:0000256" key="1">
    <source>
        <dbReference type="ARBA" id="ARBA00004752"/>
    </source>
</evidence>
<evidence type="ECO:0000256" key="15">
    <source>
        <dbReference type="SAM" id="SignalP"/>
    </source>
</evidence>
<keyword evidence="18" id="KW-1185">Reference proteome</keyword>
<accession>A0A926HWD9</accession>
<sequence>MQNSSRPRKPSRCRRITKRICSLALAAGCLFGGGAQAAAPSTSAKAHVLMEASTGRVLASKNAEEKLPMASTTKVMTGLLAVEKGNLDEIITVQKEAVGQEGSSMYLREGERLTLRELVYGLMLASGNDAAVQIALHIGGSVENFAKMMNERAREIGAMNTNFVTPNGLPNDDHYTTAYDLALISSAAMQNATFREIVGTKSMNLEADDDSPARYLRSKNKILYQFEGGNGVKTGYTKAAGKCLSAGAERGGMQLIAVVLNDYGMFDDCQTLLSYGFDHYKMTQIAAKGDDYGEIPVKNGILESVGTELGTSISLPLTEEEGKMIEKKVNCKEELVAPVKAGTEIGTVEFWLDGELYAKAPILTAADVPENSYLYNLWRVLNRWMGVPGWRTSADSEVHGDGGSGVAA</sequence>
<dbReference type="PANTHER" id="PTHR21581:SF33">
    <property type="entry name" value="D-ALANYL-D-ALANINE CARBOXYPEPTIDASE DACB"/>
    <property type="match status" value="1"/>
</dbReference>
<keyword evidence="10" id="KW-0961">Cell wall biogenesis/degradation</keyword>
<keyword evidence="8" id="KW-0133">Cell shape</keyword>
<comment type="catalytic activity">
    <reaction evidence="11">
        <text>Preferential cleavage: (Ac)2-L-Lys-D-Ala-|-D-Ala. Also transpeptidation of peptidyl-alanyl moieties that are N-acyl substituents of D-alanine.</text>
        <dbReference type="EC" id="3.4.16.4"/>
    </reaction>
</comment>
<feature type="active site" description="Proton acceptor" evidence="12">
    <location>
        <position position="74"/>
    </location>
</feature>
<evidence type="ECO:0000256" key="11">
    <source>
        <dbReference type="ARBA" id="ARBA00034000"/>
    </source>
</evidence>
<keyword evidence="9" id="KW-0573">Peptidoglycan synthesis</keyword>
<dbReference type="PANTHER" id="PTHR21581">
    <property type="entry name" value="D-ALANYL-D-ALANINE CARBOXYPEPTIDASE"/>
    <property type="match status" value="1"/>
</dbReference>